<reference evidence="3 4" key="1">
    <citation type="submission" date="2006-04" db="EMBL/GenBank/DDBJ databases">
        <authorList>
            <person name="Giovannoni S.J."/>
            <person name="Cho J.-C."/>
            <person name="Ferriera S."/>
            <person name="Johnson J."/>
            <person name="Kravitz S."/>
            <person name="Halpern A."/>
            <person name="Remington K."/>
            <person name="Beeson K."/>
            <person name="Tran B."/>
            <person name="Rogers Y.-H."/>
            <person name="Friedman R."/>
            <person name="Venter J.C."/>
        </authorList>
    </citation>
    <scope>NUCLEOTIDE SEQUENCE [LARGE SCALE GENOMIC DNA]</scope>
    <source>
        <strain evidence="3 4">HTCC1002</strain>
    </source>
</reference>
<name>Q1V0T3_PELU1</name>
<feature type="domain" description="J" evidence="2">
    <location>
        <begin position="111"/>
        <end position="168"/>
    </location>
</feature>
<dbReference type="HOGENOM" id="CLU_1591144_0_0_5"/>
<dbReference type="CDD" id="cd06257">
    <property type="entry name" value="DnaJ"/>
    <property type="match status" value="1"/>
</dbReference>
<dbReference type="Gene3D" id="1.10.287.110">
    <property type="entry name" value="DnaJ domain"/>
    <property type="match status" value="1"/>
</dbReference>
<comment type="caution">
    <text evidence="3">The sequence shown here is derived from an EMBL/GenBank/DDBJ whole genome shotgun (WGS) entry which is preliminary data.</text>
</comment>
<feature type="transmembrane region" description="Helical" evidence="1">
    <location>
        <begin position="36"/>
        <end position="56"/>
    </location>
</feature>
<dbReference type="AlphaFoldDB" id="Q1V0T3"/>
<proteinExistence type="predicted"/>
<feature type="transmembrane region" description="Helical" evidence="1">
    <location>
        <begin position="6"/>
        <end position="24"/>
    </location>
</feature>
<keyword evidence="1" id="KW-0472">Membrane</keyword>
<dbReference type="Proteomes" id="UP000005306">
    <property type="component" value="Unassembled WGS sequence"/>
</dbReference>
<dbReference type="SMART" id="SM00271">
    <property type="entry name" value="DnaJ"/>
    <property type="match status" value="1"/>
</dbReference>
<gene>
    <name evidence="3" type="ORF">PU1002_05471</name>
</gene>
<keyword evidence="1" id="KW-1133">Transmembrane helix</keyword>
<feature type="transmembrane region" description="Helical" evidence="1">
    <location>
        <begin position="62"/>
        <end position="85"/>
    </location>
</feature>
<evidence type="ECO:0000256" key="1">
    <source>
        <dbReference type="SAM" id="Phobius"/>
    </source>
</evidence>
<dbReference type="EMBL" id="AAPV01000001">
    <property type="protein sequence ID" value="EAS85145.1"/>
    <property type="molecule type" value="Genomic_DNA"/>
</dbReference>
<evidence type="ECO:0000313" key="4">
    <source>
        <dbReference type="Proteomes" id="UP000005306"/>
    </source>
</evidence>
<protein>
    <submittedName>
        <fullName evidence="3">Heat shock protein</fullName>
    </submittedName>
</protein>
<dbReference type="SUPFAM" id="SSF46565">
    <property type="entry name" value="Chaperone J-domain"/>
    <property type="match status" value="1"/>
</dbReference>
<dbReference type="InterPro" id="IPR036869">
    <property type="entry name" value="J_dom_sf"/>
</dbReference>
<keyword evidence="1" id="KW-0812">Transmembrane</keyword>
<sequence>MNIIIYTLVFLGITYFLLKLVANTSSKKISKHLRKLIFLGLIILAVLLLVAGKFLLSIPLTLLSLALVKLKGFSIFQLIGLFRLIQTLRNSGRFSFNQNQNIKNSSTITIEEAYRILNLDIKKKITKDDVQKAYIKIQKKIHPDISPETTRLSMIVNEAKEVVLKNLL</sequence>
<accession>Q1V0T3</accession>
<dbReference type="RefSeq" id="WP_006997732.1">
    <property type="nucleotide sequence ID" value="NZ_CH724130.1"/>
</dbReference>
<organism evidence="3 4">
    <name type="scientific">Pelagibacter ubique (strain HTCC1002)</name>
    <dbReference type="NCBI Taxonomy" id="314261"/>
    <lineage>
        <taxon>Bacteria</taxon>
        <taxon>Pseudomonadati</taxon>
        <taxon>Pseudomonadota</taxon>
        <taxon>Alphaproteobacteria</taxon>
        <taxon>Candidatus Pelagibacterales</taxon>
        <taxon>Candidatus Pelagibacteraceae</taxon>
        <taxon>Candidatus Pelagibacter</taxon>
    </lineage>
</organism>
<keyword evidence="3" id="KW-0346">Stress response</keyword>
<evidence type="ECO:0000259" key="2">
    <source>
        <dbReference type="SMART" id="SM00271"/>
    </source>
</evidence>
<dbReference type="InterPro" id="IPR001623">
    <property type="entry name" value="DnaJ_domain"/>
</dbReference>
<evidence type="ECO:0000313" key="3">
    <source>
        <dbReference type="EMBL" id="EAS85145.1"/>
    </source>
</evidence>